<feature type="compositionally biased region" description="Low complexity" evidence="1">
    <location>
        <begin position="281"/>
        <end position="290"/>
    </location>
</feature>
<sequence>MPAEILPRQEPCPTPTTITVIQAPPEATMVAADPSSLASFFSHVSAVESAGVLQQSQNRPTDYTTIPETTPFLFSATASALAALGTDLPDDDSVIYISTGQTSAAVATTVFSFPAWDTPKTNIASEASSTSSASDSDNDGTITITTYVSTETITPLTTVYTPSSNLSITARGLEKRQTCSMVFAPINGVWASWCNNWQGTLVILPTTFETTKLMTTPPGIDPIPQSVYDPSGTLSHGANTAGNTTLEQATSTSIPSSIPKPPSEPTSTSTAASLPAPPAQPSSTSAASIPAVPTSYGNTTSLSSSPFKSSVVVTGTVIVTLPVTTITQTYGDAGSTSSSTGSVSTASPAPAPSSSCGEVADFAVTFDDLPAYSTNNPNDTATPPIFSPYVHFSWSSGYGYGPPPPAPFSPVDGDQLAIYDPTDAGNINTAGLQGRDLPGSFGAGQRAYNSTFWFNPWAVYIGCNNTVSNIPCTLKVTGYQWQATVSPSTSLADGQEVVAVEAVFPAPGICMEPPCALSKISFDASKFFNLSSIRFEAKQGELETGFFLDSVQIVWANRTCEAGLERQGSRK</sequence>
<proteinExistence type="predicted"/>
<evidence type="ECO:0000313" key="3">
    <source>
        <dbReference type="EMBL" id="KAK5082117.1"/>
    </source>
</evidence>
<keyword evidence="4" id="KW-1185">Reference proteome</keyword>
<organism evidence="3 4">
    <name type="scientific">Lithohypha guttulata</name>
    <dbReference type="NCBI Taxonomy" id="1690604"/>
    <lineage>
        <taxon>Eukaryota</taxon>
        <taxon>Fungi</taxon>
        <taxon>Dikarya</taxon>
        <taxon>Ascomycota</taxon>
        <taxon>Pezizomycotina</taxon>
        <taxon>Eurotiomycetes</taxon>
        <taxon>Chaetothyriomycetidae</taxon>
        <taxon>Chaetothyriales</taxon>
        <taxon>Trichomeriaceae</taxon>
        <taxon>Lithohypha</taxon>
    </lineage>
</organism>
<feature type="region of interest" description="Disordered" evidence="1">
    <location>
        <begin position="329"/>
        <end position="354"/>
    </location>
</feature>
<feature type="domain" description="DUF7371" evidence="2">
    <location>
        <begin position="358"/>
        <end position="566"/>
    </location>
</feature>
<comment type="caution">
    <text evidence="3">The sequence shown here is derived from an EMBL/GenBank/DDBJ whole genome shotgun (WGS) entry which is preliminary data.</text>
</comment>
<dbReference type="Proteomes" id="UP001309876">
    <property type="component" value="Unassembled WGS sequence"/>
</dbReference>
<dbReference type="EMBL" id="JAVRRJ010000008">
    <property type="protein sequence ID" value="KAK5082117.1"/>
    <property type="molecule type" value="Genomic_DNA"/>
</dbReference>
<reference evidence="3 4" key="1">
    <citation type="submission" date="2023-08" db="EMBL/GenBank/DDBJ databases">
        <title>Black Yeasts Isolated from many extreme environments.</title>
        <authorList>
            <person name="Coleine C."/>
            <person name="Stajich J.E."/>
            <person name="Selbmann L."/>
        </authorList>
    </citation>
    <scope>NUCLEOTIDE SEQUENCE [LARGE SCALE GENOMIC DNA]</scope>
    <source>
        <strain evidence="3 4">CCFEE 5910</strain>
    </source>
</reference>
<protein>
    <recommendedName>
        <fullName evidence="2">DUF7371 domain-containing protein</fullName>
    </recommendedName>
</protein>
<feature type="region of interest" description="Disordered" evidence="1">
    <location>
        <begin position="215"/>
        <end position="290"/>
    </location>
</feature>
<dbReference type="InterPro" id="IPR055795">
    <property type="entry name" value="DUF7371"/>
</dbReference>
<dbReference type="Pfam" id="PF24086">
    <property type="entry name" value="DUF7371"/>
    <property type="match status" value="1"/>
</dbReference>
<feature type="compositionally biased region" description="Polar residues" evidence="1">
    <location>
        <begin position="232"/>
        <end position="248"/>
    </location>
</feature>
<evidence type="ECO:0000256" key="1">
    <source>
        <dbReference type="SAM" id="MobiDB-lite"/>
    </source>
</evidence>
<feature type="compositionally biased region" description="Low complexity" evidence="1">
    <location>
        <begin position="265"/>
        <end position="274"/>
    </location>
</feature>
<evidence type="ECO:0000313" key="4">
    <source>
        <dbReference type="Proteomes" id="UP001309876"/>
    </source>
</evidence>
<dbReference type="AlphaFoldDB" id="A0AAN7SUR8"/>
<accession>A0AAN7SUR8</accession>
<evidence type="ECO:0000259" key="2">
    <source>
        <dbReference type="Pfam" id="PF24086"/>
    </source>
</evidence>
<name>A0AAN7SUR8_9EURO</name>
<gene>
    <name evidence="3" type="ORF">LTR05_007260</name>
</gene>